<proteinExistence type="predicted"/>
<organism evidence="1 2">
    <name type="scientific">Rozella allomycis (strain CSF55)</name>
    <dbReference type="NCBI Taxonomy" id="988480"/>
    <lineage>
        <taxon>Eukaryota</taxon>
        <taxon>Fungi</taxon>
        <taxon>Fungi incertae sedis</taxon>
        <taxon>Cryptomycota</taxon>
        <taxon>Cryptomycota incertae sedis</taxon>
        <taxon>Rozella</taxon>
    </lineage>
</organism>
<sequence length="95" mass="10742">MSPPGLIPTHKAIADKFAKCRKILLIQSYKRPNSKIESRKSSRKCKSDFRVNWAREDANVRTVADKDVFDSIAIAGMDNEVDATVVDKDVFDSRE</sequence>
<evidence type="ECO:0000313" key="2">
    <source>
        <dbReference type="Proteomes" id="UP000281549"/>
    </source>
</evidence>
<evidence type="ECO:0000313" key="1">
    <source>
        <dbReference type="EMBL" id="RKP16366.1"/>
    </source>
</evidence>
<name>A0A4P9YAZ1_ROZAC</name>
<accession>A0A4P9YAZ1</accession>
<dbReference type="EMBL" id="ML006628">
    <property type="protein sequence ID" value="RKP16366.1"/>
    <property type="molecule type" value="Genomic_DNA"/>
</dbReference>
<protein>
    <submittedName>
        <fullName evidence="1">Uncharacterized protein</fullName>
    </submittedName>
</protein>
<dbReference type="Proteomes" id="UP000281549">
    <property type="component" value="Unassembled WGS sequence"/>
</dbReference>
<reference evidence="2" key="1">
    <citation type="journal article" date="2018" name="Nat. Microbiol.">
        <title>Leveraging single-cell genomics to expand the fungal tree of life.</title>
        <authorList>
            <person name="Ahrendt S.R."/>
            <person name="Quandt C.A."/>
            <person name="Ciobanu D."/>
            <person name="Clum A."/>
            <person name="Salamov A."/>
            <person name="Andreopoulos B."/>
            <person name="Cheng J.F."/>
            <person name="Woyke T."/>
            <person name="Pelin A."/>
            <person name="Henrissat B."/>
            <person name="Reynolds N.K."/>
            <person name="Benny G.L."/>
            <person name="Smith M.E."/>
            <person name="James T.Y."/>
            <person name="Grigoriev I.V."/>
        </authorList>
    </citation>
    <scope>NUCLEOTIDE SEQUENCE [LARGE SCALE GENOMIC DNA]</scope>
    <source>
        <strain evidence="2">CSF55</strain>
    </source>
</reference>
<gene>
    <name evidence="1" type="ORF">ROZALSC1DRAFT_31674</name>
</gene>
<dbReference type="AlphaFoldDB" id="A0A4P9YAZ1"/>